<dbReference type="Pfam" id="PF13290">
    <property type="entry name" value="CHB_HEX_C_1"/>
    <property type="match status" value="1"/>
</dbReference>
<evidence type="ECO:0000313" key="3">
    <source>
        <dbReference type="EMBL" id="TGK33274.1"/>
    </source>
</evidence>
<gene>
    <name evidence="3" type="ORF">EHQ17_10775</name>
</gene>
<dbReference type="InterPro" id="IPR059177">
    <property type="entry name" value="GH29D-like_dom"/>
</dbReference>
<dbReference type="InterPro" id="IPR011460">
    <property type="entry name" value="Lcl_C"/>
</dbReference>
<evidence type="ECO:0000259" key="2">
    <source>
        <dbReference type="Pfam" id="PF13290"/>
    </source>
</evidence>
<evidence type="ECO:0000313" key="4">
    <source>
        <dbReference type="Proteomes" id="UP000298277"/>
    </source>
</evidence>
<feature type="domain" description="GH29D-like beta-sandwich" evidence="2">
    <location>
        <begin position="194"/>
        <end position="274"/>
    </location>
</feature>
<organism evidence="3 4">
    <name type="scientific">Leptospira gomenensis</name>
    <dbReference type="NCBI Taxonomy" id="2484974"/>
    <lineage>
        <taxon>Bacteria</taxon>
        <taxon>Pseudomonadati</taxon>
        <taxon>Spirochaetota</taxon>
        <taxon>Spirochaetia</taxon>
        <taxon>Leptospirales</taxon>
        <taxon>Leptospiraceae</taxon>
        <taxon>Leptospira</taxon>
    </lineage>
</organism>
<dbReference type="Proteomes" id="UP000298277">
    <property type="component" value="Unassembled WGS sequence"/>
</dbReference>
<accession>A0A5F1YKL0</accession>
<name>A0A5F1YKL0_9LEPT</name>
<feature type="domain" description="Lcl C-terminal" evidence="1">
    <location>
        <begin position="568"/>
        <end position="678"/>
    </location>
</feature>
<proteinExistence type="predicted"/>
<dbReference type="PANTHER" id="PTHR35812">
    <property type="entry name" value="LIPOPROTEIN"/>
    <property type="match status" value="1"/>
</dbReference>
<sequence>MIKTNRKQHVKINKKNRFHTSSILGLGLVVSICLSNCLMGEGKKGINFFFLPTSTAGIAYAPGDDGSGSIPVPTPPVTPITATNGNLNYTSATTFYVSNTAGAIGYYDISWSADKNGFYELRTGTSTCSSGTVKASGAIASSTSTTNRLNASDLGAGSSTVKLCLLSPDTTTLWDDVSVTAVRDDSAPSVSFSPAGGTYGSSIPSIGLTCTDTGAAGCLKVAYRNDGTDPGLTATGSVSSGTAYSSAFAVANNATTDVKVVAVDKAGNVSSVSTSQYVVSVGNPTITINSVSKSDIRGTDSSNINWKSDLAGTYEFRIGGTNCAAGTNGSAFSTAITGSAAANTNIITNIPGADLAAGANTIRVCLTTSGSNVGSNSRTINRDDTAPAISSITIDGGPSASTVSNVTVNLNTDHLDFVFSEDMDTSLKPLPKHYDTGTSPATLVPWPTITGTWVDAQTYRVSFNGKLPEWHLFYHLFDMTADPKFKDKAGNVVAGAFIASNQIKLLYKTESDPAVIRITDTRQTSCFDAAGNTLGSCATTGQDADNSVLPYGLMVPSSDPAYPNDMITVDNVTGKTWKTCGPGYEWSAGTCVVSATPVSYQTWYDAIPYCLQLNLNNSGAGFAGKTTWRVPTLKEQMSLMTYEGTTGNEGIPTLAFPGFVRNDYQRYWTMTNAMSSTQPNVDYANPGQLSMAVLSNGTSWGAWTTSVFGGGTHTKHKVNYAGWGTWPNNYILLTMCVAD</sequence>
<comment type="caution">
    <text evidence="3">The sequence shown here is derived from an EMBL/GenBank/DDBJ whole genome shotgun (WGS) entry which is preliminary data.</text>
</comment>
<reference evidence="3" key="1">
    <citation type="journal article" date="2019" name="PLoS Negl. Trop. Dis.">
        <title>Revisiting the worldwide diversity of Leptospira species in the environment.</title>
        <authorList>
            <person name="Vincent A.T."/>
            <person name="Schiettekatte O."/>
            <person name="Bourhy P."/>
            <person name="Veyrier F.J."/>
            <person name="Picardeau M."/>
        </authorList>
    </citation>
    <scope>NUCLEOTIDE SEQUENCE [LARGE SCALE GENOMIC DNA]</scope>
    <source>
        <strain evidence="3">201800299</strain>
    </source>
</reference>
<dbReference type="EMBL" id="RQFA01000046">
    <property type="protein sequence ID" value="TGK33274.1"/>
    <property type="molecule type" value="Genomic_DNA"/>
</dbReference>
<evidence type="ECO:0000259" key="1">
    <source>
        <dbReference type="Pfam" id="PF07603"/>
    </source>
</evidence>
<dbReference type="Pfam" id="PF07603">
    <property type="entry name" value="Lcl_C"/>
    <property type="match status" value="1"/>
</dbReference>
<protein>
    <submittedName>
        <fullName evidence="3">DUF1566 domain-containing protein</fullName>
    </submittedName>
</protein>
<dbReference type="AlphaFoldDB" id="A0A5F1YKL0"/>
<keyword evidence="4" id="KW-1185">Reference proteome</keyword>
<dbReference type="PANTHER" id="PTHR35812:SF1">
    <property type="entry name" value="LIPOPROTEIN"/>
    <property type="match status" value="1"/>
</dbReference>
<dbReference type="OrthoDB" id="343463at2"/>